<dbReference type="EMBL" id="JAAGWK010000015">
    <property type="protein sequence ID" value="NEL54647.1"/>
    <property type="molecule type" value="Genomic_DNA"/>
</dbReference>
<keyword evidence="7" id="KW-1185">Reference proteome</keyword>
<dbReference type="InterPro" id="IPR036388">
    <property type="entry name" value="WH-like_DNA-bd_sf"/>
</dbReference>
<dbReference type="SUPFAM" id="SSF55781">
    <property type="entry name" value="GAF domain-like"/>
    <property type="match status" value="1"/>
</dbReference>
<dbReference type="PIRSF" id="PIRSF036625">
    <property type="entry name" value="GAF_ANTAR"/>
    <property type="match status" value="1"/>
</dbReference>
<evidence type="ECO:0000313" key="7">
    <source>
        <dbReference type="Proteomes" id="UP000470470"/>
    </source>
</evidence>
<dbReference type="PROSITE" id="PS50921">
    <property type="entry name" value="ANTAR"/>
    <property type="match status" value="1"/>
</dbReference>
<keyword evidence="4" id="KW-0804">Transcription</keyword>
<gene>
    <name evidence="6" type="ORF">G1H19_11605</name>
</gene>
<dbReference type="Gene3D" id="3.30.450.40">
    <property type="match status" value="1"/>
</dbReference>
<evidence type="ECO:0000256" key="1">
    <source>
        <dbReference type="ARBA" id="ARBA00022679"/>
    </source>
</evidence>
<dbReference type="Pfam" id="PF13185">
    <property type="entry name" value="GAF_2"/>
    <property type="match status" value="1"/>
</dbReference>
<organism evidence="6 7">
    <name type="scientific">Goekera deserti</name>
    <dbReference type="NCBI Taxonomy" id="2497753"/>
    <lineage>
        <taxon>Bacteria</taxon>
        <taxon>Bacillati</taxon>
        <taxon>Actinomycetota</taxon>
        <taxon>Actinomycetes</taxon>
        <taxon>Geodermatophilales</taxon>
        <taxon>Geodermatophilaceae</taxon>
        <taxon>Goekera</taxon>
    </lineage>
</organism>
<dbReference type="SUPFAM" id="SSF52172">
    <property type="entry name" value="CheY-like"/>
    <property type="match status" value="1"/>
</dbReference>
<dbReference type="Pfam" id="PF03861">
    <property type="entry name" value="ANTAR"/>
    <property type="match status" value="1"/>
</dbReference>
<dbReference type="GO" id="GO:0003723">
    <property type="term" value="F:RNA binding"/>
    <property type="evidence" value="ECO:0007669"/>
    <property type="project" value="InterPro"/>
</dbReference>
<keyword evidence="2" id="KW-0418">Kinase</keyword>
<dbReference type="SMART" id="SM00065">
    <property type="entry name" value="GAF"/>
    <property type="match status" value="1"/>
</dbReference>
<dbReference type="InterPro" id="IPR003018">
    <property type="entry name" value="GAF"/>
</dbReference>
<accession>A0A7K3WE21</accession>
<name>A0A7K3WE21_9ACTN</name>
<sequence>MTARDTLIADTFVELADTLVTGFDVIDFLHTLVDRAVELLGADAGGIMLADQRGGLEVLAASDHATHLLELFELQHEEGPCMDAFRTGQQVVVPGVREMLASWPRFTPRLQAAGFSSAQAIPMRLRTEVIGALNLFRAAPVPLSEVDVRLARAMADVATVGLLQARAIAARDELAEQLQGALNTRVMIEQAKGIIAERTGVDVAEAFVVLRTHARRTGTSLSQLAAAVIAGRVLPSVTALRQGMPPEAR</sequence>
<dbReference type="AlphaFoldDB" id="A0A7K3WE21"/>
<evidence type="ECO:0000259" key="5">
    <source>
        <dbReference type="PROSITE" id="PS50921"/>
    </source>
</evidence>
<protein>
    <submittedName>
        <fullName evidence="6">GAF and ANTAR domain-containing protein</fullName>
    </submittedName>
</protein>
<dbReference type="InterPro" id="IPR012074">
    <property type="entry name" value="GAF_ANTAR"/>
</dbReference>
<evidence type="ECO:0000313" key="6">
    <source>
        <dbReference type="EMBL" id="NEL54647.1"/>
    </source>
</evidence>
<feature type="domain" description="ANTAR" evidence="5">
    <location>
        <begin position="168"/>
        <end position="229"/>
    </location>
</feature>
<dbReference type="Proteomes" id="UP000470470">
    <property type="component" value="Unassembled WGS sequence"/>
</dbReference>
<dbReference type="InterPro" id="IPR005561">
    <property type="entry name" value="ANTAR"/>
</dbReference>
<dbReference type="SMART" id="SM01012">
    <property type="entry name" value="ANTAR"/>
    <property type="match status" value="1"/>
</dbReference>
<dbReference type="RefSeq" id="WP_152731061.1">
    <property type="nucleotide sequence ID" value="NZ_JAABOZ010000001.1"/>
</dbReference>
<dbReference type="GO" id="GO:0016301">
    <property type="term" value="F:kinase activity"/>
    <property type="evidence" value="ECO:0007669"/>
    <property type="project" value="UniProtKB-KW"/>
</dbReference>
<evidence type="ECO:0000256" key="4">
    <source>
        <dbReference type="ARBA" id="ARBA00023163"/>
    </source>
</evidence>
<dbReference type="Gene3D" id="1.10.10.10">
    <property type="entry name" value="Winged helix-like DNA-binding domain superfamily/Winged helix DNA-binding domain"/>
    <property type="match status" value="1"/>
</dbReference>
<keyword evidence="3" id="KW-0805">Transcription regulation</keyword>
<reference evidence="6 7" key="1">
    <citation type="submission" date="2020-02" db="EMBL/GenBank/DDBJ databases">
        <title>The whole genome sequence of CPCC 205119.</title>
        <authorList>
            <person name="Jiang Z."/>
        </authorList>
    </citation>
    <scope>NUCLEOTIDE SEQUENCE [LARGE SCALE GENOMIC DNA]</scope>
    <source>
        <strain evidence="6 7">CPCC 205119</strain>
    </source>
</reference>
<dbReference type="InterPro" id="IPR011006">
    <property type="entry name" value="CheY-like_superfamily"/>
</dbReference>
<evidence type="ECO:0000256" key="3">
    <source>
        <dbReference type="ARBA" id="ARBA00023015"/>
    </source>
</evidence>
<dbReference type="InterPro" id="IPR029016">
    <property type="entry name" value="GAF-like_dom_sf"/>
</dbReference>
<comment type="caution">
    <text evidence="6">The sequence shown here is derived from an EMBL/GenBank/DDBJ whole genome shotgun (WGS) entry which is preliminary data.</text>
</comment>
<keyword evidence="1" id="KW-0808">Transferase</keyword>
<proteinExistence type="predicted"/>
<evidence type="ECO:0000256" key="2">
    <source>
        <dbReference type="ARBA" id="ARBA00022777"/>
    </source>
</evidence>